<keyword evidence="1" id="KW-0808">Transferase</keyword>
<dbReference type="Gene3D" id="3.40.50.150">
    <property type="entry name" value="Vaccinia Virus protein VP39"/>
    <property type="match status" value="1"/>
</dbReference>
<dbReference type="InterPro" id="IPR029063">
    <property type="entry name" value="SAM-dependent_MTases_sf"/>
</dbReference>
<comment type="caution">
    <text evidence="1">The sequence shown here is derived from an EMBL/GenBank/DDBJ whole genome shotgun (WGS) entry which is preliminary data.</text>
</comment>
<evidence type="ECO:0000313" key="2">
    <source>
        <dbReference type="Proteomes" id="UP000020077"/>
    </source>
</evidence>
<accession>A0A080M2P1</accession>
<dbReference type="Proteomes" id="UP000020077">
    <property type="component" value="Unassembled WGS sequence"/>
</dbReference>
<dbReference type="GO" id="GO:0032259">
    <property type="term" value="P:methylation"/>
    <property type="evidence" value="ECO:0007669"/>
    <property type="project" value="UniProtKB-KW"/>
</dbReference>
<dbReference type="GO" id="GO:0008168">
    <property type="term" value="F:methyltransferase activity"/>
    <property type="evidence" value="ECO:0007669"/>
    <property type="project" value="UniProtKB-KW"/>
</dbReference>
<evidence type="ECO:0000313" key="1">
    <source>
        <dbReference type="EMBL" id="KFB74570.1"/>
    </source>
</evidence>
<organism evidence="1 2">
    <name type="scientific">Candidatus Accumulibacter phosphatis</name>
    <dbReference type="NCBI Taxonomy" id="327160"/>
    <lineage>
        <taxon>Bacteria</taxon>
        <taxon>Pseudomonadati</taxon>
        <taxon>Pseudomonadota</taxon>
        <taxon>Betaproteobacteria</taxon>
        <taxon>Candidatus Accumulibacter</taxon>
    </lineage>
</organism>
<dbReference type="EMBL" id="JDVG02000015">
    <property type="protein sequence ID" value="KFB74570.1"/>
    <property type="molecule type" value="Genomic_DNA"/>
</dbReference>
<proteinExistence type="predicted"/>
<gene>
    <name evidence="1" type="ORF">AW09_000102</name>
</gene>
<dbReference type="SUPFAM" id="SSF53335">
    <property type="entry name" value="S-adenosyl-L-methionine-dependent methyltransferases"/>
    <property type="match status" value="1"/>
</dbReference>
<dbReference type="Pfam" id="PF13489">
    <property type="entry name" value="Methyltransf_23"/>
    <property type="match status" value="1"/>
</dbReference>
<reference evidence="1 2" key="1">
    <citation type="submission" date="2014-02" db="EMBL/GenBank/DDBJ databases">
        <title>Expanding our view of genomic diversity in Candidatus Accumulibacter clades.</title>
        <authorList>
            <person name="Skennerton C.T."/>
            <person name="Barr J.J."/>
            <person name="Slater F.R."/>
            <person name="Bond P.L."/>
            <person name="Tyson G.W."/>
        </authorList>
    </citation>
    <scope>NUCLEOTIDE SEQUENCE [LARGE SCALE GENOMIC DNA]</scope>
    <source>
        <strain evidence="2">BA-91</strain>
    </source>
</reference>
<name>A0A080M2P1_9PROT</name>
<sequence length="281" mass="31354">MIPPISVAENYDQYFASRLYDRRYPRPNPSSLAIIIGEIDALGKRVLDVGCGNGRYAETLLARTDATIVACDISREAIDELTSRCFEHVASGRLCPLLGDPTVVADSIGRSEKFDLAIMVFGVLGHIYPRSLRRATLTTIHSLLRPGGRIVVTVPNAARRFSRQQASSQSLVEQGHLEAGDILYERTAHDRAVKMYYHLYSLQEFEQELEQQGFRLIRLTAESILPESGIVRSRLLRAIDRFLARILPLRHAYGFLAVAEAVSESKQGEDLPQPSDFSQPA</sequence>
<dbReference type="AlphaFoldDB" id="A0A080M2P1"/>
<keyword evidence="1" id="KW-0830">Ubiquinone</keyword>
<dbReference type="PANTHER" id="PTHR43861">
    <property type="entry name" value="TRANS-ACONITATE 2-METHYLTRANSFERASE-RELATED"/>
    <property type="match status" value="1"/>
</dbReference>
<keyword evidence="1" id="KW-0489">Methyltransferase</keyword>
<dbReference type="CDD" id="cd02440">
    <property type="entry name" value="AdoMet_MTases"/>
    <property type="match status" value="1"/>
</dbReference>
<protein>
    <submittedName>
        <fullName evidence="1">Bifunctional 3-demethylubiquinone-9 3-methyltransferase/ 2-octaprenyl-6-hydroxy phenol methylase</fullName>
    </submittedName>
</protein>